<protein>
    <submittedName>
        <fullName evidence="2">Uncharacterized protein</fullName>
    </submittedName>
</protein>
<dbReference type="HOGENOM" id="CLU_380831_0_0_1"/>
<feature type="region of interest" description="Disordered" evidence="1">
    <location>
        <begin position="704"/>
        <end position="724"/>
    </location>
</feature>
<dbReference type="GeneID" id="19304017"/>
<name>S7Q8M3_GLOTA</name>
<evidence type="ECO:0000256" key="1">
    <source>
        <dbReference type="SAM" id="MobiDB-lite"/>
    </source>
</evidence>
<dbReference type="eggNOG" id="ENOG502SKS0">
    <property type="taxonomic scope" value="Eukaryota"/>
</dbReference>
<evidence type="ECO:0000313" key="3">
    <source>
        <dbReference type="Proteomes" id="UP000030669"/>
    </source>
</evidence>
<dbReference type="OrthoDB" id="2134446at2759"/>
<gene>
    <name evidence="2" type="ORF">GLOTRDRAFT_138566</name>
</gene>
<dbReference type="EMBL" id="KB469301">
    <property type="protein sequence ID" value="EPQ55773.1"/>
    <property type="molecule type" value="Genomic_DNA"/>
</dbReference>
<sequence>MSFELPSPTRNLKASILYHGLQSIKGRSPYASQGHTATATPVNGVDITWKPTNSSVHAYPAECKTVAIRVLMNVLLLLRIAKWKVANANNEKFKRNMQLPYYKSVAMDSIQTELEAVLAETFPTASHTASFARTIIARLLAAHTVTAIIGALEEVDHLHTMGLRELGGERFATFTQDSAEEKKDAGFTFAVLSCPERLEISWPAEYGSDYLTAVMRYAQVLRNEQREPSFLDSVAFQFGYHTLSKGAPLPASEARFLGTVGFRTDAQTYLSLTDPGDGHVSGTTRKTRWMTGAIVHVEHLERPQNLPRSSIESYRIPSILDFAKVRLHTGRAAPNTYFVGRALRDSITRDFAYDFVKVVSTTSAAASAAFALGAAECKVAMDGLTTGQMVQYMQGLAGHVLRKPGRQYLSAAFNLNHPIMDDLMLGEDGQPRMLEGIMEIGLRGIELAALGGFDKVTWDGASDKYPSEPVIVQLGGKNALELVHRAHERGLTTYMSAGFKFHNVKDAVFAGVDGIGIGGAQILRYMDGGSGMHGPYTEENIDRIMVERNNAENSIRGQGVRLLARLDQMHFEGSLSEAEEKLREPLYQALYDCAEGDIYAMLFDNKDARAVMELPGESEEPWVGCAERMLRHANPLLRKGAQNDEQWEGFVAALANLVDVKDEEGIQDFAQSEPWVGMRKGYRVSVGDGEKDFKGEPRVRVKTTPYGGYGSIGEGSDKVTVDTA</sequence>
<dbReference type="RefSeq" id="XP_007865811.1">
    <property type="nucleotide sequence ID" value="XM_007867620.1"/>
</dbReference>
<accession>S7Q8M3</accession>
<feature type="compositionally biased region" description="Basic and acidic residues" evidence="1">
    <location>
        <begin position="715"/>
        <end position="724"/>
    </location>
</feature>
<dbReference type="KEGG" id="gtr:GLOTRDRAFT_138566"/>
<dbReference type="OMA" id="PRDSKIC"/>
<dbReference type="AlphaFoldDB" id="S7Q8M3"/>
<proteinExistence type="predicted"/>
<reference evidence="2 3" key="1">
    <citation type="journal article" date="2012" name="Science">
        <title>The Paleozoic origin of enzymatic lignin decomposition reconstructed from 31 fungal genomes.</title>
        <authorList>
            <person name="Floudas D."/>
            <person name="Binder M."/>
            <person name="Riley R."/>
            <person name="Barry K."/>
            <person name="Blanchette R.A."/>
            <person name="Henrissat B."/>
            <person name="Martinez A.T."/>
            <person name="Otillar R."/>
            <person name="Spatafora J.W."/>
            <person name="Yadav J.S."/>
            <person name="Aerts A."/>
            <person name="Benoit I."/>
            <person name="Boyd A."/>
            <person name="Carlson A."/>
            <person name="Copeland A."/>
            <person name="Coutinho P.M."/>
            <person name="de Vries R.P."/>
            <person name="Ferreira P."/>
            <person name="Findley K."/>
            <person name="Foster B."/>
            <person name="Gaskell J."/>
            <person name="Glotzer D."/>
            <person name="Gorecki P."/>
            <person name="Heitman J."/>
            <person name="Hesse C."/>
            <person name="Hori C."/>
            <person name="Igarashi K."/>
            <person name="Jurgens J.A."/>
            <person name="Kallen N."/>
            <person name="Kersten P."/>
            <person name="Kohler A."/>
            <person name="Kuees U."/>
            <person name="Kumar T.K.A."/>
            <person name="Kuo A."/>
            <person name="LaButti K."/>
            <person name="Larrondo L.F."/>
            <person name="Lindquist E."/>
            <person name="Ling A."/>
            <person name="Lombard V."/>
            <person name="Lucas S."/>
            <person name="Lundell T."/>
            <person name="Martin R."/>
            <person name="McLaughlin D.J."/>
            <person name="Morgenstern I."/>
            <person name="Morin E."/>
            <person name="Murat C."/>
            <person name="Nagy L.G."/>
            <person name="Nolan M."/>
            <person name="Ohm R.A."/>
            <person name="Patyshakuliyeva A."/>
            <person name="Rokas A."/>
            <person name="Ruiz-Duenas F.J."/>
            <person name="Sabat G."/>
            <person name="Salamov A."/>
            <person name="Samejima M."/>
            <person name="Schmutz J."/>
            <person name="Slot J.C."/>
            <person name="St John F."/>
            <person name="Stenlid J."/>
            <person name="Sun H."/>
            <person name="Sun S."/>
            <person name="Syed K."/>
            <person name="Tsang A."/>
            <person name="Wiebenga A."/>
            <person name="Young D."/>
            <person name="Pisabarro A."/>
            <person name="Eastwood D.C."/>
            <person name="Martin F."/>
            <person name="Cullen D."/>
            <person name="Grigoriev I.V."/>
            <person name="Hibbett D.S."/>
        </authorList>
    </citation>
    <scope>NUCLEOTIDE SEQUENCE [LARGE SCALE GENOMIC DNA]</scope>
    <source>
        <strain evidence="2 3">ATCC 11539</strain>
    </source>
</reference>
<keyword evidence="3" id="KW-1185">Reference proteome</keyword>
<organism evidence="2 3">
    <name type="scientific">Gloeophyllum trabeum (strain ATCC 11539 / FP-39264 / Madison 617)</name>
    <name type="common">Brown rot fungus</name>
    <dbReference type="NCBI Taxonomy" id="670483"/>
    <lineage>
        <taxon>Eukaryota</taxon>
        <taxon>Fungi</taxon>
        <taxon>Dikarya</taxon>
        <taxon>Basidiomycota</taxon>
        <taxon>Agaricomycotina</taxon>
        <taxon>Agaricomycetes</taxon>
        <taxon>Gloeophyllales</taxon>
        <taxon>Gloeophyllaceae</taxon>
        <taxon>Gloeophyllum</taxon>
    </lineage>
</organism>
<evidence type="ECO:0000313" key="2">
    <source>
        <dbReference type="EMBL" id="EPQ55773.1"/>
    </source>
</evidence>
<dbReference type="Proteomes" id="UP000030669">
    <property type="component" value="Unassembled WGS sequence"/>
</dbReference>